<accession>A0AAW2FF54</accession>
<keyword evidence="3" id="KW-1185">Reference proteome</keyword>
<dbReference type="AlphaFoldDB" id="A0AAW2FF54"/>
<evidence type="ECO:0000313" key="2">
    <source>
        <dbReference type="EMBL" id="KAL0114594.1"/>
    </source>
</evidence>
<organism evidence="2 3">
    <name type="scientific">Cardiocondyla obscurior</name>
    <dbReference type="NCBI Taxonomy" id="286306"/>
    <lineage>
        <taxon>Eukaryota</taxon>
        <taxon>Metazoa</taxon>
        <taxon>Ecdysozoa</taxon>
        <taxon>Arthropoda</taxon>
        <taxon>Hexapoda</taxon>
        <taxon>Insecta</taxon>
        <taxon>Pterygota</taxon>
        <taxon>Neoptera</taxon>
        <taxon>Endopterygota</taxon>
        <taxon>Hymenoptera</taxon>
        <taxon>Apocrita</taxon>
        <taxon>Aculeata</taxon>
        <taxon>Formicoidea</taxon>
        <taxon>Formicidae</taxon>
        <taxon>Myrmicinae</taxon>
        <taxon>Cardiocondyla</taxon>
    </lineage>
</organism>
<reference evidence="2 3" key="1">
    <citation type="submission" date="2023-03" db="EMBL/GenBank/DDBJ databases">
        <title>High recombination rates correlate with genetic variation in Cardiocondyla obscurior ants.</title>
        <authorList>
            <person name="Errbii M."/>
        </authorList>
    </citation>
    <scope>NUCLEOTIDE SEQUENCE [LARGE SCALE GENOMIC DNA]</scope>
    <source>
        <strain evidence="2">Alpha-2009</strain>
        <tissue evidence="2">Whole body</tissue>
    </source>
</reference>
<dbReference type="EMBL" id="JADYXP020000011">
    <property type="protein sequence ID" value="KAL0114594.1"/>
    <property type="molecule type" value="Genomic_DNA"/>
</dbReference>
<protein>
    <submittedName>
        <fullName evidence="2">Uncharacterized protein</fullName>
    </submittedName>
</protein>
<proteinExistence type="predicted"/>
<gene>
    <name evidence="2" type="ORF">PUN28_011710</name>
</gene>
<comment type="caution">
    <text evidence="2">The sequence shown here is derived from an EMBL/GenBank/DDBJ whole genome shotgun (WGS) entry which is preliminary data.</text>
</comment>
<name>A0AAW2FF54_9HYME</name>
<evidence type="ECO:0000256" key="1">
    <source>
        <dbReference type="SAM" id="MobiDB-lite"/>
    </source>
</evidence>
<dbReference type="Proteomes" id="UP001430953">
    <property type="component" value="Unassembled WGS sequence"/>
</dbReference>
<sequence length="187" mass="21902">MRWKKRKSWTKLQRVVKRKDLTEKYDEGEKICIPQKTMVPLEEFVGMAEDVKKAKKEIQEANMDRTKAKKPTEKAPRNSAKVTEKFHDILRRSLKNEKDLTRDITRTTKRNSVTQKGRKVSRTVVMKDLCLSPWEPPALAKEVETLFGGFPSTSIEKETKPDRAYTEEIETARLRVYPRISDFQCNE</sequence>
<feature type="region of interest" description="Disordered" evidence="1">
    <location>
        <begin position="59"/>
        <end position="82"/>
    </location>
</feature>
<evidence type="ECO:0000313" key="3">
    <source>
        <dbReference type="Proteomes" id="UP001430953"/>
    </source>
</evidence>